<evidence type="ECO:0000313" key="2">
    <source>
        <dbReference type="Proteomes" id="UP000001572"/>
    </source>
</evidence>
<name>A6TJY9_ALKMQ</name>
<reference evidence="2" key="1">
    <citation type="journal article" date="2016" name="Genome Announc.">
        <title>Complete genome sequence of Alkaliphilus metalliredigens strain QYMF, an alkaliphilic and metal-reducing bacterium isolated from borax-contaminated leachate ponds.</title>
        <authorList>
            <person name="Hwang C."/>
            <person name="Copeland A."/>
            <person name="Lucas S."/>
            <person name="Lapidus A."/>
            <person name="Barry K."/>
            <person name="Detter J.C."/>
            <person name="Glavina Del Rio T."/>
            <person name="Hammon N."/>
            <person name="Israni S."/>
            <person name="Dalin E."/>
            <person name="Tice H."/>
            <person name="Pitluck S."/>
            <person name="Chertkov O."/>
            <person name="Brettin T."/>
            <person name="Bruce D."/>
            <person name="Han C."/>
            <person name="Schmutz J."/>
            <person name="Larimer F."/>
            <person name="Land M.L."/>
            <person name="Hauser L."/>
            <person name="Kyrpides N."/>
            <person name="Mikhailova N."/>
            <person name="Ye Q."/>
            <person name="Zhou J."/>
            <person name="Richardson P."/>
            <person name="Fields M.W."/>
        </authorList>
    </citation>
    <scope>NUCLEOTIDE SEQUENCE [LARGE SCALE GENOMIC DNA]</scope>
    <source>
        <strain evidence="2">QYMF</strain>
    </source>
</reference>
<accession>A6TJY9</accession>
<keyword evidence="2" id="KW-1185">Reference proteome</keyword>
<protein>
    <submittedName>
        <fullName evidence="1">Uncharacterized protein</fullName>
    </submittedName>
</protein>
<dbReference type="KEGG" id="amt:Amet_0274"/>
<dbReference type="Proteomes" id="UP000001572">
    <property type="component" value="Chromosome"/>
</dbReference>
<proteinExistence type="predicted"/>
<dbReference type="STRING" id="293826.Amet_0274"/>
<organism evidence="1 2">
    <name type="scientific">Alkaliphilus metalliredigens (strain QYMF)</name>
    <dbReference type="NCBI Taxonomy" id="293826"/>
    <lineage>
        <taxon>Bacteria</taxon>
        <taxon>Bacillati</taxon>
        <taxon>Bacillota</taxon>
        <taxon>Clostridia</taxon>
        <taxon>Peptostreptococcales</taxon>
        <taxon>Natronincolaceae</taxon>
        <taxon>Alkaliphilus</taxon>
    </lineage>
</organism>
<dbReference type="AlphaFoldDB" id="A6TJY9"/>
<sequence length="107" mass="12371">MYYVARGGNPKDLAYYKDAISVDTKNRLLVERQLIVSPIGGMGLGNIQERYQWKTNKWQLVDVKVTPYNFKLETSKGVRDQTLKETLKNHKVVVNEKNVDKLLMLSK</sequence>
<gene>
    <name evidence="1" type="ordered locus">Amet_0274</name>
</gene>
<dbReference type="RefSeq" id="WP_011971416.1">
    <property type="nucleotide sequence ID" value="NC_009633.1"/>
</dbReference>
<dbReference type="HOGENOM" id="CLU_2204510_0_0_9"/>
<evidence type="ECO:0000313" key="1">
    <source>
        <dbReference type="EMBL" id="ABR46507.1"/>
    </source>
</evidence>
<dbReference type="EMBL" id="CP000724">
    <property type="protein sequence ID" value="ABR46507.1"/>
    <property type="molecule type" value="Genomic_DNA"/>
</dbReference>